<feature type="compositionally biased region" description="Low complexity" evidence="1">
    <location>
        <begin position="244"/>
        <end position="260"/>
    </location>
</feature>
<dbReference type="Pfam" id="PF00134">
    <property type="entry name" value="Cyclin_N"/>
    <property type="match status" value="1"/>
</dbReference>
<dbReference type="InterPro" id="IPR036915">
    <property type="entry name" value="Cyclin-like_sf"/>
</dbReference>
<sequence length="305" mass="33316">MRSADEFPSCVLATICASPVGRAAATQAHNPRTRYGNGPPRNIHHLSLVDPALHHPALADVLKVPVNRAVIDYVVDVTVDTVDFALGRSSAMKRGRSARRDQKRVAFTELIQRVIARAEVPITVVLVLLAYIDRCKPHLRVASDAYVHERIFLGALIVAAKYLNDCSPKNGHWARYTAEFSKADIGLIEREFLAVLDFDLGFKEADLLAHCDALLGCAEPTPAYRHSKPVRRVVREEIEEVPRDASTSPVSSVSSADSTPPRTPHTAEMLPSAHKHVRKVAASKPHLVLSDTPLSQICAVTVVAS</sequence>
<dbReference type="eggNOG" id="KOG1674">
    <property type="taxonomic scope" value="Eukaryota"/>
</dbReference>
<evidence type="ECO:0000256" key="1">
    <source>
        <dbReference type="SAM" id="MobiDB-lite"/>
    </source>
</evidence>
<dbReference type="GeneID" id="9597070"/>
<evidence type="ECO:0000313" key="4">
    <source>
        <dbReference type="Proteomes" id="UP000007431"/>
    </source>
</evidence>
<dbReference type="InterPro" id="IPR006671">
    <property type="entry name" value="Cyclin_N"/>
</dbReference>
<accession>D8QIU7</accession>
<organism evidence="4">
    <name type="scientific">Schizophyllum commune (strain H4-8 / FGSC 9210)</name>
    <name type="common">Split gill fungus</name>
    <dbReference type="NCBI Taxonomy" id="578458"/>
    <lineage>
        <taxon>Eukaryota</taxon>
        <taxon>Fungi</taxon>
        <taxon>Dikarya</taxon>
        <taxon>Basidiomycota</taxon>
        <taxon>Agaricomycotina</taxon>
        <taxon>Agaricomycetes</taxon>
        <taxon>Agaricomycetidae</taxon>
        <taxon>Agaricales</taxon>
        <taxon>Schizophyllaceae</taxon>
        <taxon>Schizophyllum</taxon>
    </lineage>
</organism>
<keyword evidence="4" id="KW-1185">Reference proteome</keyword>
<dbReference type="CDD" id="cd20557">
    <property type="entry name" value="CYCLIN_ScPCL1-like"/>
    <property type="match status" value="1"/>
</dbReference>
<dbReference type="GO" id="GO:0000307">
    <property type="term" value="C:cyclin-dependent protein kinase holoenzyme complex"/>
    <property type="evidence" value="ECO:0007669"/>
    <property type="project" value="TreeGrafter"/>
</dbReference>
<feature type="region of interest" description="Disordered" evidence="1">
    <location>
        <begin position="239"/>
        <end position="268"/>
    </location>
</feature>
<feature type="domain" description="Cyclin N-terminal" evidence="2">
    <location>
        <begin position="100"/>
        <end position="200"/>
    </location>
</feature>
<dbReference type="Proteomes" id="UP000007431">
    <property type="component" value="Unassembled WGS sequence"/>
</dbReference>
<dbReference type="RefSeq" id="XP_003027374.1">
    <property type="nucleotide sequence ID" value="XM_003027328.1"/>
</dbReference>
<dbReference type="InterPro" id="IPR013922">
    <property type="entry name" value="Cyclin_PHO80-like"/>
</dbReference>
<dbReference type="AlphaFoldDB" id="D8QIU7"/>
<dbReference type="OMA" id="EVIECAP"/>
<dbReference type="PANTHER" id="PTHR15615">
    <property type="match status" value="1"/>
</dbReference>
<dbReference type="GO" id="GO:0005634">
    <property type="term" value="C:nucleus"/>
    <property type="evidence" value="ECO:0007669"/>
    <property type="project" value="TreeGrafter"/>
</dbReference>
<reference evidence="3 4" key="1">
    <citation type="journal article" date="2010" name="Nat. Biotechnol.">
        <title>Genome sequence of the model mushroom Schizophyllum commune.</title>
        <authorList>
            <person name="Ohm R.A."/>
            <person name="de Jong J.F."/>
            <person name="Lugones L.G."/>
            <person name="Aerts A."/>
            <person name="Kothe E."/>
            <person name="Stajich J.E."/>
            <person name="de Vries R.P."/>
            <person name="Record E."/>
            <person name="Levasseur A."/>
            <person name="Baker S.E."/>
            <person name="Bartholomew K.A."/>
            <person name="Coutinho P.M."/>
            <person name="Erdmann S."/>
            <person name="Fowler T.J."/>
            <person name="Gathman A.C."/>
            <person name="Lombard V."/>
            <person name="Henrissat B."/>
            <person name="Knabe N."/>
            <person name="Kuees U."/>
            <person name="Lilly W.W."/>
            <person name="Lindquist E."/>
            <person name="Lucas S."/>
            <person name="Magnuson J.K."/>
            <person name="Piumi F."/>
            <person name="Raudaskoski M."/>
            <person name="Salamov A."/>
            <person name="Schmutz J."/>
            <person name="Schwarze F.W.M.R."/>
            <person name="vanKuyk P.A."/>
            <person name="Horton J.S."/>
            <person name="Grigoriev I.V."/>
            <person name="Woesten H.A.B."/>
        </authorList>
    </citation>
    <scope>NUCLEOTIDE SEQUENCE [LARGE SCALE GENOMIC DNA]</scope>
    <source>
        <strain evidence="4">H4-8 / FGSC 9210</strain>
    </source>
</reference>
<dbReference type="OrthoDB" id="10250320at2759"/>
<dbReference type="PANTHER" id="PTHR15615:SF10">
    <property type="entry name" value="PHO85 CYCLIN-2-RELATED"/>
    <property type="match status" value="1"/>
</dbReference>
<dbReference type="GO" id="GO:0016538">
    <property type="term" value="F:cyclin-dependent protein serine/threonine kinase regulator activity"/>
    <property type="evidence" value="ECO:0007669"/>
    <property type="project" value="TreeGrafter"/>
</dbReference>
<dbReference type="GO" id="GO:0019901">
    <property type="term" value="F:protein kinase binding"/>
    <property type="evidence" value="ECO:0007669"/>
    <property type="project" value="InterPro"/>
</dbReference>
<dbReference type="SUPFAM" id="SSF47954">
    <property type="entry name" value="Cyclin-like"/>
    <property type="match status" value="1"/>
</dbReference>
<name>D8QIU7_SCHCM</name>
<dbReference type="HOGENOM" id="CLU_050396_0_0_1"/>
<dbReference type="KEGG" id="scm:SCHCO_02518543"/>
<evidence type="ECO:0000259" key="2">
    <source>
        <dbReference type="Pfam" id="PF00134"/>
    </source>
</evidence>
<dbReference type="EMBL" id="GL377313">
    <property type="protein sequence ID" value="EFI92471.1"/>
    <property type="molecule type" value="Genomic_DNA"/>
</dbReference>
<gene>
    <name evidence="3" type="ORF">SCHCODRAFT_70907</name>
</gene>
<dbReference type="VEuPathDB" id="FungiDB:SCHCODRAFT_02518543"/>
<proteinExistence type="predicted"/>
<dbReference type="Gene3D" id="1.10.472.10">
    <property type="entry name" value="Cyclin-like"/>
    <property type="match status" value="1"/>
</dbReference>
<dbReference type="InParanoid" id="D8QIU7"/>
<evidence type="ECO:0000313" key="3">
    <source>
        <dbReference type="EMBL" id="EFI92471.1"/>
    </source>
</evidence>
<protein>
    <recommendedName>
        <fullName evidence="2">Cyclin N-terminal domain-containing protein</fullName>
    </recommendedName>
</protein>
<dbReference type="STRING" id="578458.D8QIU7"/>